<dbReference type="EMBL" id="FOET01000001">
    <property type="protein sequence ID" value="SEP70678.1"/>
    <property type="molecule type" value="Genomic_DNA"/>
</dbReference>
<name>A0A1H9A3V5_9ACTN</name>
<dbReference type="InterPro" id="IPR034660">
    <property type="entry name" value="DinB/YfiT-like"/>
</dbReference>
<evidence type="ECO:0000259" key="2">
    <source>
        <dbReference type="Pfam" id="PF11716"/>
    </source>
</evidence>
<keyword evidence="3" id="KW-0670">Pyruvate</keyword>
<dbReference type="SUPFAM" id="SSF109854">
    <property type="entry name" value="DinB/YfiT-like putative metalloenzymes"/>
    <property type="match status" value="1"/>
</dbReference>
<dbReference type="InterPro" id="IPR017517">
    <property type="entry name" value="Maleyloyr_isom"/>
</dbReference>
<evidence type="ECO:0000259" key="1">
    <source>
        <dbReference type="Pfam" id="PF07398"/>
    </source>
</evidence>
<dbReference type="Proteomes" id="UP000199055">
    <property type="component" value="Unassembled WGS sequence"/>
</dbReference>
<dbReference type="RefSeq" id="WP_093655356.1">
    <property type="nucleotide sequence ID" value="NZ_FOET01000001.1"/>
</dbReference>
<evidence type="ECO:0000313" key="4">
    <source>
        <dbReference type="Proteomes" id="UP000199055"/>
    </source>
</evidence>
<dbReference type="NCBIfam" id="TIGR03083">
    <property type="entry name" value="maleylpyruvate isomerase family mycothiol-dependent enzyme"/>
    <property type="match status" value="1"/>
</dbReference>
<dbReference type="STRING" id="403935.SAMN05216481_101840"/>
<feature type="domain" description="MDMPI C-terminal" evidence="1">
    <location>
        <begin position="160"/>
        <end position="236"/>
    </location>
</feature>
<feature type="domain" description="Mycothiol-dependent maleylpyruvate isomerase metal-binding" evidence="2">
    <location>
        <begin position="22"/>
        <end position="152"/>
    </location>
</feature>
<reference evidence="3 4" key="1">
    <citation type="submission" date="2016-10" db="EMBL/GenBank/DDBJ databases">
        <authorList>
            <person name="de Groot N.N."/>
        </authorList>
    </citation>
    <scope>NUCLEOTIDE SEQUENCE [LARGE SCALE GENOMIC DNA]</scope>
    <source>
        <strain evidence="3 4">CGMCC 4.3519</strain>
    </source>
</reference>
<dbReference type="GO" id="GO:0016853">
    <property type="term" value="F:isomerase activity"/>
    <property type="evidence" value="ECO:0007669"/>
    <property type="project" value="UniProtKB-KW"/>
</dbReference>
<keyword evidence="4" id="KW-1185">Reference proteome</keyword>
<sequence>MTVPAAGSAGPTADPVADTAALRESTDRLLTALRKLDDAALAAPSKLPGWTRGHVLAHLARNADALVNVLAGRPMYLSAEAREADIERDAPRPLAAQLEDLRTSAARLDEAMARLTGEQWGATVELRNGVTDLASSLPFRRRIEVELHHVDLGIGYGLEDMPASFTDRELENMARRFAGHPGVEPVEMRVEDGRVLRTGREAGQEERAVTVAGSPTALVGWLTGRTDGTGLTASGAVLPALPPL</sequence>
<protein>
    <submittedName>
        <fullName evidence="3">Maleylpyruvate isomerase</fullName>
    </submittedName>
</protein>
<keyword evidence="3" id="KW-0413">Isomerase</keyword>
<dbReference type="InterPro" id="IPR010872">
    <property type="entry name" value="MDMPI_C-term_domain"/>
</dbReference>
<proteinExistence type="predicted"/>
<dbReference type="AlphaFoldDB" id="A0A1H9A3V5"/>
<dbReference type="InterPro" id="IPR024344">
    <property type="entry name" value="MDMPI_metal-binding"/>
</dbReference>
<dbReference type="Pfam" id="PF11716">
    <property type="entry name" value="MDMPI_N"/>
    <property type="match status" value="1"/>
</dbReference>
<dbReference type="InterPro" id="IPR036527">
    <property type="entry name" value="SCP2_sterol-bd_dom_sf"/>
</dbReference>
<accession>A0A1H9A3V5</accession>
<dbReference type="Gene3D" id="1.20.120.450">
    <property type="entry name" value="dinb family like domain"/>
    <property type="match status" value="1"/>
</dbReference>
<dbReference type="SUPFAM" id="SSF55718">
    <property type="entry name" value="SCP-like"/>
    <property type="match status" value="1"/>
</dbReference>
<gene>
    <name evidence="3" type="ORF">SAMN05216481_101840</name>
</gene>
<dbReference type="GO" id="GO:0046872">
    <property type="term" value="F:metal ion binding"/>
    <property type="evidence" value="ECO:0007669"/>
    <property type="project" value="InterPro"/>
</dbReference>
<evidence type="ECO:0000313" key="3">
    <source>
        <dbReference type="EMBL" id="SEP70678.1"/>
    </source>
</evidence>
<dbReference type="Gene3D" id="3.30.1050.20">
    <property type="match status" value="1"/>
</dbReference>
<dbReference type="Pfam" id="PF07398">
    <property type="entry name" value="MDMPI_C"/>
    <property type="match status" value="1"/>
</dbReference>
<organism evidence="3 4">
    <name type="scientific">Streptomyces radiopugnans</name>
    <dbReference type="NCBI Taxonomy" id="403935"/>
    <lineage>
        <taxon>Bacteria</taxon>
        <taxon>Bacillati</taxon>
        <taxon>Actinomycetota</taxon>
        <taxon>Actinomycetes</taxon>
        <taxon>Kitasatosporales</taxon>
        <taxon>Streptomycetaceae</taxon>
        <taxon>Streptomyces</taxon>
    </lineage>
</organism>